<evidence type="ECO:0000256" key="16">
    <source>
        <dbReference type="SAM" id="Phobius"/>
    </source>
</evidence>
<dbReference type="Gene3D" id="1.20.5.1930">
    <property type="match status" value="1"/>
</dbReference>
<dbReference type="PIRSF" id="PIRSF003167">
    <property type="entry name" value="STHK_NarX/NarQ"/>
    <property type="match status" value="1"/>
</dbReference>
<feature type="domain" description="HAMP" evidence="18">
    <location>
        <begin position="190"/>
        <end position="242"/>
    </location>
</feature>
<dbReference type="Pfam" id="PF07730">
    <property type="entry name" value="HisKA_3"/>
    <property type="match status" value="1"/>
</dbReference>
<dbReference type="Gene3D" id="1.20.120.960">
    <property type="entry name" value="Histidine kinase NarX, sensor domain"/>
    <property type="match status" value="1"/>
</dbReference>
<dbReference type="SMART" id="SM00304">
    <property type="entry name" value="HAMP"/>
    <property type="match status" value="2"/>
</dbReference>
<protein>
    <recommendedName>
        <fullName evidence="14">Sensor protein</fullName>
        <ecNumber evidence="14">2.7.13.3</ecNumber>
    </recommendedName>
</protein>
<dbReference type="PANTHER" id="PTHR24421">
    <property type="entry name" value="NITRATE/NITRITE SENSOR PROTEIN NARX-RELATED"/>
    <property type="match status" value="1"/>
</dbReference>
<keyword evidence="15" id="KW-0175">Coiled coil</keyword>
<dbReference type="CDD" id="cd06225">
    <property type="entry name" value="HAMP"/>
    <property type="match status" value="1"/>
</dbReference>
<dbReference type="PANTHER" id="PTHR24421:SF10">
    <property type="entry name" value="NITRATE_NITRITE SENSOR PROTEIN NARQ"/>
    <property type="match status" value="1"/>
</dbReference>
<dbReference type="SMART" id="SM00387">
    <property type="entry name" value="HATPase_c"/>
    <property type="match status" value="1"/>
</dbReference>
<keyword evidence="4 14" id="KW-0997">Cell inner membrane</keyword>
<evidence type="ECO:0000256" key="5">
    <source>
        <dbReference type="ARBA" id="ARBA00022553"/>
    </source>
</evidence>
<evidence type="ECO:0000256" key="12">
    <source>
        <dbReference type="ARBA" id="ARBA00023012"/>
    </source>
</evidence>
<keyword evidence="11 16" id="KW-1133">Transmembrane helix</keyword>
<dbReference type="InterPro" id="IPR003594">
    <property type="entry name" value="HATPase_dom"/>
</dbReference>
<keyword evidence="12 14" id="KW-0902">Two-component regulatory system</keyword>
<dbReference type="SUPFAM" id="SSF158472">
    <property type="entry name" value="HAMP domain-like"/>
    <property type="match status" value="1"/>
</dbReference>
<dbReference type="InterPro" id="IPR029095">
    <property type="entry name" value="NarX-like_N"/>
</dbReference>
<dbReference type="PROSITE" id="PS50885">
    <property type="entry name" value="HAMP"/>
    <property type="match status" value="1"/>
</dbReference>
<dbReference type="Pfam" id="PF13675">
    <property type="entry name" value="PilJ"/>
    <property type="match status" value="1"/>
</dbReference>
<evidence type="ECO:0000259" key="18">
    <source>
        <dbReference type="PROSITE" id="PS50885"/>
    </source>
</evidence>
<evidence type="ECO:0000256" key="4">
    <source>
        <dbReference type="ARBA" id="ARBA00022519"/>
    </source>
</evidence>
<dbReference type="Pfam" id="PF01590">
    <property type="entry name" value="GAF"/>
    <property type="match status" value="1"/>
</dbReference>
<dbReference type="Gene3D" id="3.30.450.40">
    <property type="match status" value="1"/>
</dbReference>
<dbReference type="CDD" id="cd16917">
    <property type="entry name" value="HATPase_UhpB-NarQ-NarX-like"/>
    <property type="match status" value="1"/>
</dbReference>
<dbReference type="InterPro" id="IPR042295">
    <property type="entry name" value="NarX-like_N_sf"/>
</dbReference>
<evidence type="ECO:0000256" key="15">
    <source>
        <dbReference type="SAM" id="Coils"/>
    </source>
</evidence>
<dbReference type="EC" id="2.7.13.3" evidence="14"/>
<comment type="catalytic activity">
    <reaction evidence="1 14">
        <text>ATP + protein L-histidine = ADP + protein N-phospho-L-histidine.</text>
        <dbReference type="EC" id="2.7.13.3"/>
    </reaction>
</comment>
<evidence type="ECO:0000256" key="6">
    <source>
        <dbReference type="ARBA" id="ARBA00022679"/>
    </source>
</evidence>
<dbReference type="InterPro" id="IPR003018">
    <property type="entry name" value="GAF"/>
</dbReference>
<evidence type="ECO:0000313" key="19">
    <source>
        <dbReference type="EMBL" id="MCH4563062.1"/>
    </source>
</evidence>
<keyword evidence="20" id="KW-1185">Reference proteome</keyword>
<feature type="coiled-coil region" evidence="15">
    <location>
        <begin position="234"/>
        <end position="261"/>
    </location>
</feature>
<evidence type="ECO:0000256" key="1">
    <source>
        <dbReference type="ARBA" id="ARBA00000085"/>
    </source>
</evidence>
<dbReference type="EMBL" id="JAKVPY010000007">
    <property type="protein sequence ID" value="MCH4563062.1"/>
    <property type="molecule type" value="Genomic_DNA"/>
</dbReference>
<feature type="domain" description="Histidine kinase" evidence="17">
    <location>
        <begin position="415"/>
        <end position="611"/>
    </location>
</feature>
<evidence type="ECO:0000256" key="13">
    <source>
        <dbReference type="ARBA" id="ARBA00023136"/>
    </source>
</evidence>
<comment type="caution">
    <text evidence="19">The sequence shown here is derived from an EMBL/GenBank/DDBJ whole genome shotgun (WGS) entry which is preliminary data.</text>
</comment>
<keyword evidence="6 14" id="KW-0808">Transferase</keyword>
<keyword evidence="5" id="KW-0597">Phosphoprotein</keyword>
<dbReference type="InterPro" id="IPR005467">
    <property type="entry name" value="His_kinase_dom"/>
</dbReference>
<dbReference type="InterPro" id="IPR003660">
    <property type="entry name" value="HAMP_dom"/>
</dbReference>
<gene>
    <name evidence="19" type="ORF">MKP05_07955</name>
</gene>
<dbReference type="InterPro" id="IPR036890">
    <property type="entry name" value="HATPase_C_sf"/>
</dbReference>
<comment type="subcellular location">
    <subcellularLocation>
        <location evidence="2">Cell inner membrane</location>
        <topology evidence="2">Multi-pass membrane protein</topology>
    </subcellularLocation>
</comment>
<dbReference type="InterPro" id="IPR050482">
    <property type="entry name" value="Sensor_HK_TwoCompSys"/>
</dbReference>
<name>A0ABS9RT76_9GAMM</name>
<dbReference type="Pfam" id="PF00672">
    <property type="entry name" value="HAMP"/>
    <property type="match status" value="1"/>
</dbReference>
<evidence type="ECO:0000256" key="3">
    <source>
        <dbReference type="ARBA" id="ARBA00022475"/>
    </source>
</evidence>
<evidence type="ECO:0000256" key="2">
    <source>
        <dbReference type="ARBA" id="ARBA00004429"/>
    </source>
</evidence>
<dbReference type="CDD" id="cd19408">
    <property type="entry name" value="NarX_NarQ_sensor"/>
    <property type="match status" value="1"/>
</dbReference>
<evidence type="ECO:0000256" key="11">
    <source>
        <dbReference type="ARBA" id="ARBA00022989"/>
    </source>
</evidence>
<dbReference type="InterPro" id="IPR029016">
    <property type="entry name" value="GAF-like_dom_sf"/>
</dbReference>
<dbReference type="Gene3D" id="3.30.565.10">
    <property type="entry name" value="Histidine kinase-like ATPase, C-terminal domain"/>
    <property type="match status" value="1"/>
</dbReference>
<keyword evidence="9 14" id="KW-0418">Kinase</keyword>
<dbReference type="SUPFAM" id="SSF55874">
    <property type="entry name" value="ATPase domain of HSP90 chaperone/DNA topoisomerase II/histidine kinase"/>
    <property type="match status" value="1"/>
</dbReference>
<keyword evidence="13 14" id="KW-0472">Membrane</keyword>
<dbReference type="PROSITE" id="PS50109">
    <property type="entry name" value="HIS_KIN"/>
    <property type="match status" value="1"/>
</dbReference>
<sequence length="650" mass="72831">MKLLQRSLVARIIASLLAISAMALISIVVTMTVASNSRGDAAAINMAGSLRMNTYQIVAALQRYQQQPEAEHRERVRALSQRFRERLTSPQLTGAMPGAADHALQVQYRRLLERWDQELTPRIEATTAGTPLETNELSATLDGLVGEIDGLVTLLEESSESKIRLLSVLQIIFLGLTAVVVAIALYDIRHNLVTPLRQLMVLAREAAHRNFGHRTRLQGHDELAMLGRTLDTMAEELGASYAELEERVSRKKAELERSNLAMQVMHDGSRQLYGGGNDLCSSAAPMLRRLEQLLEIGPIRLSLNDPIDDRQIPILATHSARRPEYCRDHDCHACLIDPRPLRLRETEQGECLLLPVSVGDEMLGTLEVWHPRKQPLTSSTRRLLNALADQLATAVYLQRRIEEQQQVSLMNERTIIARELHDSLAQSLSYLKMQVARLERMQQKDMPREAQAAVFDELRTGLDSAYRQLRELLTTFRLKLEGPGLSSALRQTTAEFAERMAAPIELDFDVPPHLLNPNEEIHVLQVVREALANIHKHARAHWAGVSVRFAEARIRVRIEDDGIGLEDDRSPPMHYGLVIMRDRADTLGGELSLRNRPAGGTLVELVFTPQTARLITQQPASHVPDAATDPVAEHRAAEDRIALKHNGNRE</sequence>
<evidence type="ECO:0000256" key="9">
    <source>
        <dbReference type="ARBA" id="ARBA00022777"/>
    </source>
</evidence>
<keyword evidence="7 16" id="KW-0812">Transmembrane</keyword>
<dbReference type="SUPFAM" id="SSF55781">
    <property type="entry name" value="GAF domain-like"/>
    <property type="match status" value="1"/>
</dbReference>
<accession>A0ABS9RT76</accession>
<dbReference type="InterPro" id="IPR016380">
    <property type="entry name" value="Sig_transdc_His_kin_NarX/NarQ"/>
</dbReference>
<evidence type="ECO:0000256" key="8">
    <source>
        <dbReference type="ARBA" id="ARBA00022741"/>
    </source>
</evidence>
<keyword evidence="3 14" id="KW-1003">Cell membrane</keyword>
<evidence type="ECO:0000313" key="20">
    <source>
        <dbReference type="Proteomes" id="UP001202117"/>
    </source>
</evidence>
<dbReference type="SMART" id="SM00065">
    <property type="entry name" value="GAF"/>
    <property type="match status" value="1"/>
</dbReference>
<dbReference type="Proteomes" id="UP001202117">
    <property type="component" value="Unassembled WGS sequence"/>
</dbReference>
<evidence type="ECO:0000259" key="17">
    <source>
        <dbReference type="PROSITE" id="PS50109"/>
    </source>
</evidence>
<dbReference type="InterPro" id="IPR011712">
    <property type="entry name" value="Sig_transdc_His_kin_sub3_dim/P"/>
</dbReference>
<organism evidence="19 20">
    <name type="scientific">Halomonas flagellata</name>
    <dbReference type="NCBI Taxonomy" id="2920385"/>
    <lineage>
        <taxon>Bacteria</taxon>
        <taxon>Pseudomonadati</taxon>
        <taxon>Pseudomonadota</taxon>
        <taxon>Gammaproteobacteria</taxon>
        <taxon>Oceanospirillales</taxon>
        <taxon>Halomonadaceae</taxon>
        <taxon>Halomonas</taxon>
    </lineage>
</organism>
<reference evidence="19 20" key="1">
    <citation type="submission" date="2022-02" db="EMBL/GenBank/DDBJ databases">
        <title>Halomonas fukangensis sp. nov., a halophilic bacterium isolated from a bulk soil of Kalidium foliatum at Fukang.</title>
        <authorList>
            <person name="Huang Y."/>
        </authorList>
    </citation>
    <scope>NUCLEOTIDE SEQUENCE [LARGE SCALE GENOMIC DNA]</scope>
    <source>
        <strain evidence="19 20">EGI 63088</strain>
    </source>
</reference>
<evidence type="ECO:0000256" key="10">
    <source>
        <dbReference type="ARBA" id="ARBA00022840"/>
    </source>
</evidence>
<proteinExistence type="predicted"/>
<keyword evidence="8 14" id="KW-0547">Nucleotide-binding</keyword>
<keyword evidence="10 14" id="KW-0067">ATP-binding</keyword>
<dbReference type="Pfam" id="PF02518">
    <property type="entry name" value="HATPase_c"/>
    <property type="match status" value="1"/>
</dbReference>
<feature type="transmembrane region" description="Helical" evidence="16">
    <location>
        <begin position="12"/>
        <end position="34"/>
    </location>
</feature>
<dbReference type="RefSeq" id="WP_240567816.1">
    <property type="nucleotide sequence ID" value="NZ_JAKVPY010000007.1"/>
</dbReference>
<evidence type="ECO:0000256" key="14">
    <source>
        <dbReference type="PIRNR" id="PIRNR003167"/>
    </source>
</evidence>
<evidence type="ECO:0000256" key="7">
    <source>
        <dbReference type="ARBA" id="ARBA00022692"/>
    </source>
</evidence>